<evidence type="ECO:0000256" key="1">
    <source>
        <dbReference type="SAM" id="MobiDB-lite"/>
    </source>
</evidence>
<name>A0A0P6WIF3_9HYPH</name>
<gene>
    <name evidence="2" type="ORF">ABB55_23595</name>
</gene>
<keyword evidence="3" id="KW-1185">Reference proteome</keyword>
<proteinExistence type="predicted"/>
<evidence type="ECO:0000313" key="2">
    <source>
        <dbReference type="EMBL" id="KPL56096.1"/>
    </source>
</evidence>
<accession>A0A0P6WIF3</accession>
<protein>
    <recommendedName>
        <fullName evidence="4">DUF2239 domain-containing protein</fullName>
    </recommendedName>
</protein>
<dbReference type="STRING" id="665126.ABB55_23595"/>
<dbReference type="Proteomes" id="UP000048984">
    <property type="component" value="Unassembled WGS sequence"/>
</dbReference>
<reference evidence="2 3" key="2">
    <citation type="submission" date="2015-10" db="EMBL/GenBank/DDBJ databases">
        <title>Draft Genome Sequence of Prosthecomicrobium hirschii ATCC 27832.</title>
        <authorList>
            <person name="Daniel J."/>
            <person name="Givan S.A."/>
            <person name="Brun Y.V."/>
            <person name="Brown P.J."/>
        </authorList>
    </citation>
    <scope>NUCLEOTIDE SEQUENCE [LARGE SCALE GENOMIC DNA]</scope>
    <source>
        <strain evidence="2 3">16</strain>
    </source>
</reference>
<organism evidence="2 3">
    <name type="scientific">Prosthecodimorpha hirschii</name>
    <dbReference type="NCBI Taxonomy" id="665126"/>
    <lineage>
        <taxon>Bacteria</taxon>
        <taxon>Pseudomonadati</taxon>
        <taxon>Pseudomonadota</taxon>
        <taxon>Alphaproteobacteria</taxon>
        <taxon>Hyphomicrobiales</taxon>
        <taxon>Ancalomicrobiaceae</taxon>
        <taxon>Prosthecodimorpha</taxon>
    </lineage>
</organism>
<dbReference type="Pfam" id="PF09998">
    <property type="entry name" value="DUF2239"/>
    <property type="match status" value="1"/>
</dbReference>
<dbReference type="EMBL" id="LJYW01000001">
    <property type="protein sequence ID" value="KPL56096.1"/>
    <property type="molecule type" value="Genomic_DNA"/>
</dbReference>
<evidence type="ECO:0008006" key="4">
    <source>
        <dbReference type="Google" id="ProtNLM"/>
    </source>
</evidence>
<sequence>MTTAATTVTAFLDGRRLAAGPRAVVAQALAALSAEGQVMALVFDDRSGAQVDLDLSGGPEAIAARYAEVAPASGAPDNSNDETGRAGTFDEAGKTGAFDEAGKAGAFDEAGKAGRGRPKLGVVAREITLLPRHWDWLASQPGGASVVLRKLVDRERKQAAWDDMVRDLRAATQRFMTAMAGDLPGYEEASRALYAGDHARFVAETEAWPADIRDHARRLAEGALA</sequence>
<dbReference type="InterPro" id="IPR018715">
    <property type="entry name" value="DUF2239"/>
</dbReference>
<comment type="caution">
    <text evidence="2">The sequence shown here is derived from an EMBL/GenBank/DDBJ whole genome shotgun (WGS) entry which is preliminary data.</text>
</comment>
<feature type="region of interest" description="Disordered" evidence="1">
    <location>
        <begin position="71"/>
        <end position="96"/>
    </location>
</feature>
<reference evidence="2 3" key="1">
    <citation type="submission" date="2015-09" db="EMBL/GenBank/DDBJ databases">
        <authorList>
            <person name="Jackson K.R."/>
            <person name="Lunt B.L."/>
            <person name="Fisher J.N.B."/>
            <person name="Gardner A.V."/>
            <person name="Bailey M.E."/>
            <person name="Deus L.M."/>
            <person name="Earl A.S."/>
            <person name="Gibby P.D."/>
            <person name="Hartmann K.A."/>
            <person name="Liu J.E."/>
            <person name="Manci A.M."/>
            <person name="Nielsen D.A."/>
            <person name="Solomon M.B."/>
            <person name="Breakwell D.P."/>
            <person name="Burnett S.H."/>
            <person name="Grose J.H."/>
        </authorList>
    </citation>
    <scope>NUCLEOTIDE SEQUENCE [LARGE SCALE GENOMIC DNA]</scope>
    <source>
        <strain evidence="2 3">16</strain>
    </source>
</reference>
<evidence type="ECO:0000313" key="3">
    <source>
        <dbReference type="Proteomes" id="UP000048984"/>
    </source>
</evidence>
<dbReference type="AlphaFoldDB" id="A0A0P6WIF3"/>